<gene>
    <name evidence="1" type="ORF">RJT34_15713</name>
</gene>
<dbReference type="EMBL" id="JAYKXN010000004">
    <property type="protein sequence ID" value="KAK7292859.1"/>
    <property type="molecule type" value="Genomic_DNA"/>
</dbReference>
<accession>A0AAN9J6Y7</accession>
<protein>
    <submittedName>
        <fullName evidence="1">Uncharacterized protein</fullName>
    </submittedName>
</protein>
<proteinExistence type="predicted"/>
<comment type="caution">
    <text evidence="1">The sequence shown here is derived from an EMBL/GenBank/DDBJ whole genome shotgun (WGS) entry which is preliminary data.</text>
</comment>
<organism evidence="1 2">
    <name type="scientific">Clitoria ternatea</name>
    <name type="common">Butterfly pea</name>
    <dbReference type="NCBI Taxonomy" id="43366"/>
    <lineage>
        <taxon>Eukaryota</taxon>
        <taxon>Viridiplantae</taxon>
        <taxon>Streptophyta</taxon>
        <taxon>Embryophyta</taxon>
        <taxon>Tracheophyta</taxon>
        <taxon>Spermatophyta</taxon>
        <taxon>Magnoliopsida</taxon>
        <taxon>eudicotyledons</taxon>
        <taxon>Gunneridae</taxon>
        <taxon>Pentapetalae</taxon>
        <taxon>rosids</taxon>
        <taxon>fabids</taxon>
        <taxon>Fabales</taxon>
        <taxon>Fabaceae</taxon>
        <taxon>Papilionoideae</taxon>
        <taxon>50 kb inversion clade</taxon>
        <taxon>NPAAA clade</taxon>
        <taxon>indigoferoid/millettioid clade</taxon>
        <taxon>Phaseoleae</taxon>
        <taxon>Clitoria</taxon>
    </lineage>
</organism>
<reference evidence="1 2" key="1">
    <citation type="submission" date="2024-01" db="EMBL/GenBank/DDBJ databases">
        <title>The genomes of 5 underutilized Papilionoideae crops provide insights into root nodulation and disease resistance.</title>
        <authorList>
            <person name="Yuan L."/>
        </authorList>
    </citation>
    <scope>NUCLEOTIDE SEQUENCE [LARGE SCALE GENOMIC DNA]</scope>
    <source>
        <strain evidence="1">LY-2023</strain>
        <tissue evidence="1">Leaf</tissue>
    </source>
</reference>
<name>A0AAN9J6Y7_CLITE</name>
<keyword evidence="2" id="KW-1185">Reference proteome</keyword>
<sequence>MFAFGAILLDSGHQLKQAMQWMNLRSEFSSGFILHWTWNSQFRNNPKSSIIYSLFYFCNVTLGSEISPVTSIVDFDGKCGKYSK</sequence>
<evidence type="ECO:0000313" key="1">
    <source>
        <dbReference type="EMBL" id="KAK7292859.1"/>
    </source>
</evidence>
<dbReference type="AlphaFoldDB" id="A0AAN9J6Y7"/>
<evidence type="ECO:0000313" key="2">
    <source>
        <dbReference type="Proteomes" id="UP001359559"/>
    </source>
</evidence>
<dbReference type="Proteomes" id="UP001359559">
    <property type="component" value="Unassembled WGS sequence"/>
</dbReference>